<dbReference type="PANTHER" id="PTHR21716:SF53">
    <property type="entry name" value="PERMEASE PERM-RELATED"/>
    <property type="match status" value="1"/>
</dbReference>
<dbReference type="AlphaFoldDB" id="A0A8J3MRV3"/>
<feature type="transmembrane region" description="Helical" evidence="9">
    <location>
        <begin position="307"/>
        <end position="326"/>
    </location>
</feature>
<feature type="compositionally biased region" description="Basic and acidic residues" evidence="8">
    <location>
        <begin position="360"/>
        <end position="375"/>
    </location>
</feature>
<dbReference type="RefSeq" id="WP_220195843.1">
    <property type="nucleotide sequence ID" value="NZ_BNJF01000002.1"/>
</dbReference>
<feature type="region of interest" description="Disordered" evidence="8">
    <location>
        <begin position="360"/>
        <end position="381"/>
    </location>
</feature>
<dbReference type="EMBL" id="BNJF01000002">
    <property type="protein sequence ID" value="GHO46467.1"/>
    <property type="molecule type" value="Genomic_DNA"/>
</dbReference>
<evidence type="ECO:0008006" key="12">
    <source>
        <dbReference type="Google" id="ProtNLM"/>
    </source>
</evidence>
<evidence type="ECO:0000313" key="10">
    <source>
        <dbReference type="EMBL" id="GHO46467.1"/>
    </source>
</evidence>
<keyword evidence="6 9" id="KW-1133">Transmembrane helix</keyword>
<reference evidence="10" key="1">
    <citation type="submission" date="2020-10" db="EMBL/GenBank/DDBJ databases">
        <title>Taxonomic study of unclassified bacteria belonging to the class Ktedonobacteria.</title>
        <authorList>
            <person name="Yabe S."/>
            <person name="Wang C.M."/>
            <person name="Zheng Y."/>
            <person name="Sakai Y."/>
            <person name="Cavaletti L."/>
            <person name="Monciardini P."/>
            <person name="Donadio S."/>
        </authorList>
    </citation>
    <scope>NUCLEOTIDE SEQUENCE</scope>
    <source>
        <strain evidence="10">SOSP1-1</strain>
    </source>
</reference>
<dbReference type="Pfam" id="PF01594">
    <property type="entry name" value="AI-2E_transport"/>
    <property type="match status" value="1"/>
</dbReference>
<feature type="transmembrane region" description="Helical" evidence="9">
    <location>
        <begin position="47"/>
        <end position="69"/>
    </location>
</feature>
<feature type="transmembrane region" description="Helical" evidence="9">
    <location>
        <begin position="163"/>
        <end position="186"/>
    </location>
</feature>
<keyword evidence="7 9" id="KW-0472">Membrane</keyword>
<feature type="transmembrane region" description="Helical" evidence="9">
    <location>
        <begin position="267"/>
        <end position="295"/>
    </location>
</feature>
<name>A0A8J3MRV3_9CHLR</name>
<feature type="transmembrane region" description="Helical" evidence="9">
    <location>
        <begin position="21"/>
        <end position="41"/>
    </location>
</feature>
<keyword evidence="11" id="KW-1185">Reference proteome</keyword>
<evidence type="ECO:0000256" key="5">
    <source>
        <dbReference type="ARBA" id="ARBA00022692"/>
    </source>
</evidence>
<evidence type="ECO:0000256" key="6">
    <source>
        <dbReference type="ARBA" id="ARBA00022989"/>
    </source>
</evidence>
<evidence type="ECO:0000256" key="7">
    <source>
        <dbReference type="ARBA" id="ARBA00023136"/>
    </source>
</evidence>
<feature type="transmembrane region" description="Helical" evidence="9">
    <location>
        <begin position="81"/>
        <end position="101"/>
    </location>
</feature>
<dbReference type="PANTHER" id="PTHR21716">
    <property type="entry name" value="TRANSMEMBRANE PROTEIN"/>
    <property type="match status" value="1"/>
</dbReference>
<evidence type="ECO:0000313" key="11">
    <source>
        <dbReference type="Proteomes" id="UP000612362"/>
    </source>
</evidence>
<organism evidence="10 11">
    <name type="scientific">Ktedonospora formicarum</name>
    <dbReference type="NCBI Taxonomy" id="2778364"/>
    <lineage>
        <taxon>Bacteria</taxon>
        <taxon>Bacillati</taxon>
        <taxon>Chloroflexota</taxon>
        <taxon>Ktedonobacteria</taxon>
        <taxon>Ktedonobacterales</taxon>
        <taxon>Ktedonobacteraceae</taxon>
        <taxon>Ktedonospora</taxon>
    </lineage>
</organism>
<sequence length="381" mass="41295">MEVQQVKTNSPDRVETTPFTLWTRRLVISLTILVWVVLAIIAGRLLAYFATALILLAIAGLVSYAIYPAVKLFQRALPRPIAVVSVYLLAMVTLGVFFFFLGRAAVSQLTSLIHYLQGVLNDGSLQYYQDVLNQFGISQEQIQDATKGLVSQLQGLTSRVVPLLSSLFNVVINTLVVATLSIYILLDGPRAVKWLREKTPAGQRGNINFLLDTLKRVGGGYIRGQLLLSTILSTITGIFMAIIGVPYAVFLGVTAFILSFIPVVGAFITGALCIILALTQGWITALLALGFLLFLQVLESQILGPRIVGPAVGLHPIVSLLALIAGGELFGATGALFASVTAGIIQALLIAAWTTWRERHPEEFPTEPPEREREVQASIEA</sequence>
<evidence type="ECO:0000256" key="1">
    <source>
        <dbReference type="ARBA" id="ARBA00004651"/>
    </source>
</evidence>
<comment type="caution">
    <text evidence="10">The sequence shown here is derived from an EMBL/GenBank/DDBJ whole genome shotgun (WGS) entry which is preliminary data.</text>
</comment>
<protein>
    <recommendedName>
        <fullName evidence="12">AI-2E family transporter</fullName>
    </recommendedName>
</protein>
<accession>A0A8J3MRV3</accession>
<feature type="transmembrane region" description="Helical" evidence="9">
    <location>
        <begin position="332"/>
        <end position="353"/>
    </location>
</feature>
<dbReference type="GO" id="GO:0055085">
    <property type="term" value="P:transmembrane transport"/>
    <property type="evidence" value="ECO:0007669"/>
    <property type="project" value="TreeGrafter"/>
</dbReference>
<comment type="subcellular location">
    <subcellularLocation>
        <location evidence="1">Cell membrane</location>
        <topology evidence="1">Multi-pass membrane protein</topology>
    </subcellularLocation>
</comment>
<evidence type="ECO:0000256" key="2">
    <source>
        <dbReference type="ARBA" id="ARBA00009773"/>
    </source>
</evidence>
<evidence type="ECO:0000256" key="8">
    <source>
        <dbReference type="SAM" id="MobiDB-lite"/>
    </source>
</evidence>
<gene>
    <name evidence="10" type="ORF">KSX_46300</name>
</gene>
<keyword evidence="3" id="KW-0813">Transport</keyword>
<keyword evidence="5 9" id="KW-0812">Transmembrane</keyword>
<proteinExistence type="inferred from homology"/>
<dbReference type="InterPro" id="IPR002549">
    <property type="entry name" value="AI-2E-like"/>
</dbReference>
<comment type="similarity">
    <text evidence="2">Belongs to the autoinducer-2 exporter (AI-2E) (TC 2.A.86) family.</text>
</comment>
<keyword evidence="4" id="KW-1003">Cell membrane</keyword>
<evidence type="ECO:0000256" key="4">
    <source>
        <dbReference type="ARBA" id="ARBA00022475"/>
    </source>
</evidence>
<dbReference type="GO" id="GO:0005886">
    <property type="term" value="C:plasma membrane"/>
    <property type="evidence" value="ECO:0007669"/>
    <property type="project" value="UniProtKB-SubCell"/>
</dbReference>
<evidence type="ECO:0000256" key="9">
    <source>
        <dbReference type="SAM" id="Phobius"/>
    </source>
</evidence>
<evidence type="ECO:0000256" key="3">
    <source>
        <dbReference type="ARBA" id="ARBA00022448"/>
    </source>
</evidence>
<feature type="transmembrane region" description="Helical" evidence="9">
    <location>
        <begin position="231"/>
        <end position="261"/>
    </location>
</feature>
<dbReference type="Proteomes" id="UP000612362">
    <property type="component" value="Unassembled WGS sequence"/>
</dbReference>